<protein>
    <submittedName>
        <fullName evidence="2">Uncharacterized protein</fullName>
    </submittedName>
</protein>
<keyword evidence="1" id="KW-0472">Membrane</keyword>
<name>A0A9W6QZB0_9PSEU</name>
<dbReference type="Proteomes" id="UP001165136">
    <property type="component" value="Unassembled WGS sequence"/>
</dbReference>
<evidence type="ECO:0000256" key="1">
    <source>
        <dbReference type="SAM" id="Phobius"/>
    </source>
</evidence>
<feature type="transmembrane region" description="Helical" evidence="1">
    <location>
        <begin position="94"/>
        <end position="113"/>
    </location>
</feature>
<accession>A0A9W6QZB0</accession>
<dbReference type="RefSeq" id="WP_027940823.1">
    <property type="nucleotide sequence ID" value="NZ_BSTI01000004.1"/>
</dbReference>
<comment type="caution">
    <text evidence="2">The sequence shown here is derived from an EMBL/GenBank/DDBJ whole genome shotgun (WGS) entry which is preliminary data.</text>
</comment>
<organism evidence="2 3">
    <name type="scientific">Amycolatopsis taiwanensis</name>
    <dbReference type="NCBI Taxonomy" id="342230"/>
    <lineage>
        <taxon>Bacteria</taxon>
        <taxon>Bacillati</taxon>
        <taxon>Actinomycetota</taxon>
        <taxon>Actinomycetes</taxon>
        <taxon>Pseudonocardiales</taxon>
        <taxon>Pseudonocardiaceae</taxon>
        <taxon>Amycolatopsis</taxon>
    </lineage>
</organism>
<evidence type="ECO:0000313" key="3">
    <source>
        <dbReference type="Proteomes" id="UP001165136"/>
    </source>
</evidence>
<dbReference type="AlphaFoldDB" id="A0A9W6QZB0"/>
<keyword evidence="1" id="KW-0812">Transmembrane</keyword>
<dbReference type="EMBL" id="BSTI01000004">
    <property type="protein sequence ID" value="GLY65595.1"/>
    <property type="molecule type" value="Genomic_DNA"/>
</dbReference>
<proteinExistence type="predicted"/>
<keyword evidence="3" id="KW-1185">Reference proteome</keyword>
<feature type="transmembrane region" description="Helical" evidence="1">
    <location>
        <begin position="12"/>
        <end position="37"/>
    </location>
</feature>
<reference evidence="2" key="1">
    <citation type="submission" date="2023-03" db="EMBL/GenBank/DDBJ databases">
        <title>Amycolatopsis taiwanensis NBRC 103393.</title>
        <authorList>
            <person name="Ichikawa N."/>
            <person name="Sato H."/>
            <person name="Tonouchi N."/>
        </authorList>
    </citation>
    <scope>NUCLEOTIDE SEQUENCE</scope>
    <source>
        <strain evidence="2">NBRC 103393</strain>
    </source>
</reference>
<gene>
    <name evidence="2" type="ORF">Atai01_22140</name>
</gene>
<sequence>MNDTDLRGLRRILIGLTWISALPAIGGFLLALGLMLLPPSFDNHGAFTEPVPCGVPALFDRSAFAEQLHSSDEELNAMKATGCAEMVAVREHQAVGALAVATPLGLLALVFHLNRRTGPAYRDE</sequence>
<keyword evidence="1" id="KW-1133">Transmembrane helix</keyword>
<evidence type="ECO:0000313" key="2">
    <source>
        <dbReference type="EMBL" id="GLY65595.1"/>
    </source>
</evidence>